<keyword evidence="2" id="KW-0186">Copper</keyword>
<dbReference type="KEGG" id="csv:101219917"/>
<evidence type="ECO:0000313" key="8">
    <source>
        <dbReference type="EMBL" id="KGN57571.1"/>
    </source>
</evidence>
<dbReference type="AlphaFoldDB" id="A0A0A0LC13"/>
<feature type="domain" description="Phytocyanin" evidence="7">
    <location>
        <begin position="30"/>
        <end position="125"/>
    </location>
</feature>
<evidence type="ECO:0000256" key="4">
    <source>
        <dbReference type="ARBA" id="ARBA00071970"/>
    </source>
</evidence>
<proteinExistence type="predicted"/>
<organism evidence="8 9">
    <name type="scientific">Cucumis sativus</name>
    <name type="common">Cucumber</name>
    <dbReference type="NCBI Taxonomy" id="3659"/>
    <lineage>
        <taxon>Eukaryota</taxon>
        <taxon>Viridiplantae</taxon>
        <taxon>Streptophyta</taxon>
        <taxon>Embryophyta</taxon>
        <taxon>Tracheophyta</taxon>
        <taxon>Spermatophyta</taxon>
        <taxon>Magnoliopsida</taxon>
        <taxon>eudicotyledons</taxon>
        <taxon>Gunneridae</taxon>
        <taxon>Pentapetalae</taxon>
        <taxon>rosids</taxon>
        <taxon>fabids</taxon>
        <taxon>Cucurbitales</taxon>
        <taxon>Cucurbitaceae</taxon>
        <taxon>Benincaseae</taxon>
        <taxon>Cucumis</taxon>
    </lineage>
</organism>
<name>A0A0A0LC13_CUCSA</name>
<dbReference type="eggNOG" id="ENOG502S11U">
    <property type="taxonomic scope" value="Eukaryota"/>
</dbReference>
<keyword evidence="3" id="KW-1015">Disulfide bond</keyword>
<evidence type="ECO:0000256" key="1">
    <source>
        <dbReference type="ARBA" id="ARBA00022723"/>
    </source>
</evidence>
<evidence type="ECO:0000256" key="3">
    <source>
        <dbReference type="ARBA" id="ARBA00023157"/>
    </source>
</evidence>
<reference evidence="8 9" key="4">
    <citation type="journal article" date="2011" name="BMC Genomics">
        <title>RNA-Seq improves annotation of protein-coding genes in the cucumber genome.</title>
        <authorList>
            <person name="Li Z."/>
            <person name="Zhang Z."/>
            <person name="Yan P."/>
            <person name="Huang S."/>
            <person name="Fei Z."/>
            <person name="Lin K."/>
        </authorList>
    </citation>
    <scope>NUCLEOTIDE SEQUENCE [LARGE SCALE GENOMIC DNA]</scope>
    <source>
        <strain evidence="9">cv. 9930</strain>
    </source>
</reference>
<sequence length="125" mass="13543">MGEGRGSAMVCVVMVCMLLMLQYSHMAHAAVYTVGGAQGWTFNVASWPKGKRFRAGDTLVFNYSPSAHNVVGVNRLGYSRCITPRGSKVFQTGKDQIKLVKGQNFFICNIPGHCQGGMKIAVNAI</sequence>
<dbReference type="STRING" id="3659.A0A0A0LC13"/>
<dbReference type="PROSITE" id="PS51485">
    <property type="entry name" value="PHYTOCYANIN"/>
    <property type="match status" value="1"/>
</dbReference>
<dbReference type="PANTHER" id="PTHR33021">
    <property type="entry name" value="BLUE COPPER PROTEIN"/>
    <property type="match status" value="1"/>
</dbReference>
<dbReference type="PANTHER" id="PTHR33021:SF517">
    <property type="entry name" value="PHYTOCYANIN DOMAIN-CONTAINING PROTEIN"/>
    <property type="match status" value="1"/>
</dbReference>
<dbReference type="InterPro" id="IPR008972">
    <property type="entry name" value="Cupredoxin"/>
</dbReference>
<accession>A0A0A0LC13</accession>
<dbReference type="OrthoDB" id="2011645at2759"/>
<dbReference type="InterPro" id="IPR003245">
    <property type="entry name" value="Phytocyanin_dom"/>
</dbReference>
<reference evidence="8 9" key="3">
    <citation type="journal article" date="2010" name="BMC Genomics">
        <title>Transcriptome sequencing and comparative analysis of cucumber flowers with different sex types.</title>
        <authorList>
            <person name="Guo S."/>
            <person name="Zheng Y."/>
            <person name="Joung J.G."/>
            <person name="Liu S."/>
            <person name="Zhang Z."/>
            <person name="Crasta O.R."/>
            <person name="Sobral B.W."/>
            <person name="Xu Y."/>
            <person name="Huang S."/>
            <person name="Fei Z."/>
        </authorList>
    </citation>
    <scope>NUCLEOTIDE SEQUENCE [LARGE SCALE GENOMIC DNA]</scope>
    <source>
        <strain evidence="9">cv. 9930</strain>
    </source>
</reference>
<reference evidence="8 9" key="2">
    <citation type="journal article" date="2009" name="PLoS ONE">
        <title>An integrated genetic and cytogenetic map of the cucumber genome.</title>
        <authorList>
            <person name="Ren Y."/>
            <person name="Zhang Z."/>
            <person name="Liu J."/>
            <person name="Staub J.E."/>
            <person name="Han Y."/>
            <person name="Cheng Z."/>
            <person name="Li X."/>
            <person name="Lu J."/>
            <person name="Miao H."/>
            <person name="Kang H."/>
            <person name="Xie B."/>
            <person name="Gu X."/>
            <person name="Wang X."/>
            <person name="Du Y."/>
            <person name="Jin W."/>
            <person name="Huang S."/>
        </authorList>
    </citation>
    <scope>NUCLEOTIDE SEQUENCE [LARGE SCALE GENOMIC DNA]</scope>
    <source>
        <strain evidence="9">cv. 9930</strain>
    </source>
</reference>
<dbReference type="SUPFAM" id="SSF49503">
    <property type="entry name" value="Cupredoxins"/>
    <property type="match status" value="1"/>
</dbReference>
<dbReference type="InterPro" id="IPR041844">
    <property type="entry name" value="Plantacyanin"/>
</dbReference>
<dbReference type="CDD" id="cd11013">
    <property type="entry name" value="Plantacyanin"/>
    <property type="match status" value="1"/>
</dbReference>
<evidence type="ECO:0000256" key="6">
    <source>
        <dbReference type="SAM" id="SignalP"/>
    </source>
</evidence>
<keyword evidence="9" id="KW-1185">Reference proteome</keyword>
<evidence type="ECO:0000256" key="5">
    <source>
        <dbReference type="ARBA" id="ARBA00082491"/>
    </source>
</evidence>
<dbReference type="EMBL" id="CM002924">
    <property type="protein sequence ID" value="KGN57571.1"/>
    <property type="molecule type" value="Genomic_DNA"/>
</dbReference>
<keyword evidence="1" id="KW-0479">Metal-binding</keyword>
<gene>
    <name evidence="8" type="ORF">Csa_3G215590</name>
</gene>
<dbReference type="Gramene" id="KGN57571">
    <property type="protein sequence ID" value="KGN57571"/>
    <property type="gene ID" value="Csa_3G215590"/>
</dbReference>
<dbReference type="Gene3D" id="2.60.40.420">
    <property type="entry name" value="Cupredoxins - blue copper proteins"/>
    <property type="match status" value="1"/>
</dbReference>
<dbReference type="GO" id="GO:0046872">
    <property type="term" value="F:metal ion binding"/>
    <property type="evidence" value="ECO:0007669"/>
    <property type="project" value="UniProtKB-KW"/>
</dbReference>
<protein>
    <recommendedName>
        <fullName evidence="4">Basic blue protein</fullName>
    </recommendedName>
    <alternativeName>
        <fullName evidence="5">Plantacyanin</fullName>
    </alternativeName>
</protein>
<dbReference type="GO" id="GO:0005886">
    <property type="term" value="C:plasma membrane"/>
    <property type="evidence" value="ECO:0000318"/>
    <property type="project" value="GO_Central"/>
</dbReference>
<keyword evidence="6" id="KW-0732">Signal</keyword>
<dbReference type="OMA" id="CEWAEAR"/>
<dbReference type="Pfam" id="PF02298">
    <property type="entry name" value="Cu_bind_like"/>
    <property type="match status" value="1"/>
</dbReference>
<dbReference type="InterPro" id="IPR039391">
    <property type="entry name" value="Phytocyanin-like"/>
</dbReference>
<evidence type="ECO:0000259" key="7">
    <source>
        <dbReference type="PROSITE" id="PS51485"/>
    </source>
</evidence>
<feature type="signal peptide" evidence="6">
    <location>
        <begin position="1"/>
        <end position="29"/>
    </location>
</feature>
<feature type="chain" id="PRO_5001965933" description="Basic blue protein" evidence="6">
    <location>
        <begin position="30"/>
        <end position="125"/>
    </location>
</feature>
<dbReference type="Proteomes" id="UP000029981">
    <property type="component" value="Chromosome 3"/>
</dbReference>
<dbReference type="GO" id="GO:0009055">
    <property type="term" value="F:electron transfer activity"/>
    <property type="evidence" value="ECO:0007669"/>
    <property type="project" value="InterPro"/>
</dbReference>
<evidence type="ECO:0000256" key="2">
    <source>
        <dbReference type="ARBA" id="ARBA00023008"/>
    </source>
</evidence>
<dbReference type="FunFam" id="2.60.40.420:FF:000013">
    <property type="entry name" value="basic blue protein-like"/>
    <property type="match status" value="1"/>
</dbReference>
<evidence type="ECO:0000313" key="9">
    <source>
        <dbReference type="Proteomes" id="UP000029981"/>
    </source>
</evidence>
<reference evidence="8 9" key="1">
    <citation type="journal article" date="2009" name="Nat. Genet.">
        <title>The genome of the cucumber, Cucumis sativus L.</title>
        <authorList>
            <person name="Huang S."/>
            <person name="Li R."/>
            <person name="Zhang Z."/>
            <person name="Li L."/>
            <person name="Gu X."/>
            <person name="Fan W."/>
            <person name="Lucas W.J."/>
            <person name="Wang X."/>
            <person name="Xie B."/>
            <person name="Ni P."/>
            <person name="Ren Y."/>
            <person name="Zhu H."/>
            <person name="Li J."/>
            <person name="Lin K."/>
            <person name="Jin W."/>
            <person name="Fei Z."/>
            <person name="Li G."/>
            <person name="Staub J."/>
            <person name="Kilian A."/>
            <person name="van der Vossen E.A."/>
            <person name="Wu Y."/>
            <person name="Guo J."/>
            <person name="He J."/>
            <person name="Jia Z."/>
            <person name="Ren Y."/>
            <person name="Tian G."/>
            <person name="Lu Y."/>
            <person name="Ruan J."/>
            <person name="Qian W."/>
            <person name="Wang M."/>
            <person name="Huang Q."/>
            <person name="Li B."/>
            <person name="Xuan Z."/>
            <person name="Cao J."/>
            <person name="Asan"/>
            <person name="Wu Z."/>
            <person name="Zhang J."/>
            <person name="Cai Q."/>
            <person name="Bai Y."/>
            <person name="Zhao B."/>
            <person name="Han Y."/>
            <person name="Li Y."/>
            <person name="Li X."/>
            <person name="Wang S."/>
            <person name="Shi Q."/>
            <person name="Liu S."/>
            <person name="Cho W.K."/>
            <person name="Kim J.Y."/>
            <person name="Xu Y."/>
            <person name="Heller-Uszynska K."/>
            <person name="Miao H."/>
            <person name="Cheng Z."/>
            <person name="Zhang S."/>
            <person name="Wu J."/>
            <person name="Yang Y."/>
            <person name="Kang H."/>
            <person name="Li M."/>
            <person name="Liang H."/>
            <person name="Ren X."/>
            <person name="Shi Z."/>
            <person name="Wen M."/>
            <person name="Jian M."/>
            <person name="Yang H."/>
            <person name="Zhang G."/>
            <person name="Yang Z."/>
            <person name="Chen R."/>
            <person name="Liu S."/>
            <person name="Li J."/>
            <person name="Ma L."/>
            <person name="Liu H."/>
            <person name="Zhou Y."/>
            <person name="Zhao J."/>
            <person name="Fang X."/>
            <person name="Li G."/>
            <person name="Fang L."/>
            <person name="Li Y."/>
            <person name="Liu D."/>
            <person name="Zheng H."/>
            <person name="Zhang Y."/>
            <person name="Qin N."/>
            <person name="Li Z."/>
            <person name="Yang G."/>
            <person name="Yang S."/>
            <person name="Bolund L."/>
            <person name="Kristiansen K."/>
            <person name="Zheng H."/>
            <person name="Li S."/>
            <person name="Zhang X."/>
            <person name="Yang H."/>
            <person name="Wang J."/>
            <person name="Sun R."/>
            <person name="Zhang B."/>
            <person name="Jiang S."/>
            <person name="Wang J."/>
            <person name="Du Y."/>
            <person name="Li S."/>
        </authorList>
    </citation>
    <scope>NUCLEOTIDE SEQUENCE [LARGE SCALE GENOMIC DNA]</scope>
    <source>
        <strain evidence="9">cv. 9930</strain>
    </source>
</reference>